<accession>A0ABV9I6S7</accession>
<reference evidence="4" key="1">
    <citation type="journal article" date="2019" name="Int. J. Syst. Evol. Microbiol.">
        <title>The Global Catalogue of Microorganisms (GCM) 10K type strain sequencing project: providing services to taxonomists for standard genome sequencing and annotation.</title>
        <authorList>
            <consortium name="The Broad Institute Genomics Platform"/>
            <consortium name="The Broad Institute Genome Sequencing Center for Infectious Disease"/>
            <person name="Wu L."/>
            <person name="Ma J."/>
        </authorList>
    </citation>
    <scope>NUCLEOTIDE SEQUENCE [LARGE SCALE GENOMIC DNA]</scope>
    <source>
        <strain evidence="4">CCUG 55995</strain>
    </source>
</reference>
<dbReference type="InterPro" id="IPR050336">
    <property type="entry name" value="Chromosome_partition/occlusion"/>
</dbReference>
<evidence type="ECO:0000256" key="1">
    <source>
        <dbReference type="ARBA" id="ARBA00006295"/>
    </source>
</evidence>
<organism evidence="3 4">
    <name type="scientific">Deinococcus hohokamensis</name>
    <dbReference type="NCBI Taxonomy" id="309883"/>
    <lineage>
        <taxon>Bacteria</taxon>
        <taxon>Thermotogati</taxon>
        <taxon>Deinococcota</taxon>
        <taxon>Deinococci</taxon>
        <taxon>Deinococcales</taxon>
        <taxon>Deinococcaceae</taxon>
        <taxon>Deinococcus</taxon>
    </lineage>
</organism>
<dbReference type="InterPro" id="IPR036086">
    <property type="entry name" value="ParB/Sulfiredoxin_sf"/>
</dbReference>
<evidence type="ECO:0000313" key="4">
    <source>
        <dbReference type="Proteomes" id="UP001595952"/>
    </source>
</evidence>
<dbReference type="SUPFAM" id="SSF110849">
    <property type="entry name" value="ParB/Sulfiredoxin"/>
    <property type="match status" value="1"/>
</dbReference>
<comment type="similarity">
    <text evidence="1">Belongs to the ParB family.</text>
</comment>
<dbReference type="Gene3D" id="3.90.1530.30">
    <property type="match status" value="1"/>
</dbReference>
<evidence type="ECO:0000259" key="2">
    <source>
        <dbReference type="SMART" id="SM00470"/>
    </source>
</evidence>
<dbReference type="Proteomes" id="UP001595952">
    <property type="component" value="Unassembled WGS sequence"/>
</dbReference>
<comment type="caution">
    <text evidence="3">The sequence shown here is derived from an EMBL/GenBank/DDBJ whole genome shotgun (WGS) entry which is preliminary data.</text>
</comment>
<dbReference type="InterPro" id="IPR004437">
    <property type="entry name" value="ParB/RepB/Spo0J"/>
</dbReference>
<dbReference type="InterPro" id="IPR003115">
    <property type="entry name" value="ParB_N"/>
</dbReference>
<dbReference type="EMBL" id="JBHSEI010000002">
    <property type="protein sequence ID" value="MFC4637782.1"/>
    <property type="molecule type" value="Genomic_DNA"/>
</dbReference>
<dbReference type="Pfam" id="PF02195">
    <property type="entry name" value="ParB_N"/>
    <property type="match status" value="1"/>
</dbReference>
<dbReference type="CDD" id="cd16393">
    <property type="entry name" value="SPO0J_N"/>
    <property type="match status" value="1"/>
</dbReference>
<proteinExistence type="inferred from homology"/>
<protein>
    <submittedName>
        <fullName evidence="3">ParB/RepB/Spo0J family partition protein</fullName>
    </submittedName>
</protein>
<keyword evidence="4" id="KW-1185">Reference proteome</keyword>
<dbReference type="RefSeq" id="WP_380060815.1">
    <property type="nucleotide sequence ID" value="NZ_JBHSEI010000002.1"/>
</dbReference>
<feature type="domain" description="ParB-like N-terminal" evidence="2">
    <location>
        <begin position="32"/>
        <end position="122"/>
    </location>
</feature>
<evidence type="ECO:0000313" key="3">
    <source>
        <dbReference type="EMBL" id="MFC4637782.1"/>
    </source>
</evidence>
<sequence>MPKRSTDARLGALGALVANLTPVEGKVELRPQSLPVDRLQPGRFRARRDFEPAGLEALAQSLRQQGVLQPLLVRPVAGDRYEIVAGERRWRAAQLAGLQELPVVVRDLSDQEAQDAGAVENLQRQDLNVIDEVDLIVALVGRALGLETEAVPAQLRALANRPHQDPGMITQLEALFEALGRGSWLSFAKNK</sequence>
<name>A0ABV9I6S7_9DEIO</name>
<dbReference type="SMART" id="SM00470">
    <property type="entry name" value="ParB"/>
    <property type="match status" value="1"/>
</dbReference>
<dbReference type="PANTHER" id="PTHR33375:SF7">
    <property type="entry name" value="CHROMOSOME 2-PARTITIONING PROTEIN PARB-RELATED"/>
    <property type="match status" value="1"/>
</dbReference>
<dbReference type="NCBIfam" id="TIGR00180">
    <property type="entry name" value="parB_part"/>
    <property type="match status" value="1"/>
</dbReference>
<dbReference type="Gene3D" id="1.10.10.2830">
    <property type="match status" value="1"/>
</dbReference>
<gene>
    <name evidence="3" type="ORF">ACFO0D_05450</name>
</gene>
<dbReference type="PANTHER" id="PTHR33375">
    <property type="entry name" value="CHROMOSOME-PARTITIONING PROTEIN PARB-RELATED"/>
    <property type="match status" value="1"/>
</dbReference>